<dbReference type="EMBL" id="JAJDLA010000015">
    <property type="protein sequence ID" value="MCB8606299.1"/>
    <property type="molecule type" value="Genomic_DNA"/>
</dbReference>
<dbReference type="GO" id="GO:0052693">
    <property type="term" value="F:epoxyqueuosine reductase activity"/>
    <property type="evidence" value="ECO:0007669"/>
    <property type="project" value="TreeGrafter"/>
</dbReference>
<dbReference type="SUPFAM" id="SSF54862">
    <property type="entry name" value="4Fe-4S ferredoxins"/>
    <property type="match status" value="1"/>
</dbReference>
<evidence type="ECO:0000313" key="3">
    <source>
        <dbReference type="Proteomes" id="UP001198010"/>
    </source>
</evidence>
<evidence type="ECO:0000313" key="2">
    <source>
        <dbReference type="EMBL" id="MCB8606299.1"/>
    </source>
</evidence>
<gene>
    <name evidence="2" type="ORF">LJD63_08505</name>
</gene>
<sequence length="321" mass="36523">MNTLLAREIHDKALACGYDSCGIVPLDALDFYKDRLTKRLEDVPESEDVYAHSKAFLALKENYHWAQSIVVCTEYFGNYKFPTSLQNRYAKGLLLSLSNIPDGVEFKRRQSFETWLQSQNIQYIGGETAKPAGVVPLRPASVAAGLGIYRKNNFFYGPKGSNYELVAYLIDKSCEYIHDTDIPPCPDSCNLCQQGCKTKSLSAPFTMNPMTCVSFINTFGDGNMPEGITEDMLEEWIIGCDNCQDSCPFNKNHDWSIGKDYLGLDELEPILQPEFILKASDEEIIEQMIPKFCFHLTNEQIPLLRKSAKRAIEYKNRWQKQ</sequence>
<name>A0AB35HE19_9FIRM</name>
<keyword evidence="1" id="KW-0479">Metal-binding</keyword>
<dbReference type="Pfam" id="PF13484">
    <property type="entry name" value="Fer4_16"/>
    <property type="match status" value="1"/>
</dbReference>
<comment type="caution">
    <text evidence="2">The sequence shown here is derived from an EMBL/GenBank/DDBJ whole genome shotgun (WGS) entry which is preliminary data.</text>
</comment>
<dbReference type="AlphaFoldDB" id="A0AB35HE19"/>
<dbReference type="GO" id="GO:0008616">
    <property type="term" value="P:tRNA queuosine(34) biosynthetic process"/>
    <property type="evidence" value="ECO:0007669"/>
    <property type="project" value="InterPro"/>
</dbReference>
<dbReference type="GO" id="GO:0051539">
    <property type="term" value="F:4 iron, 4 sulfur cluster binding"/>
    <property type="evidence" value="ECO:0007669"/>
    <property type="project" value="UniProtKB-KW"/>
</dbReference>
<dbReference type="RefSeq" id="WP_227283693.1">
    <property type="nucleotide sequence ID" value="NZ_JAJDLA010000015.1"/>
</dbReference>
<dbReference type="Proteomes" id="UP001198010">
    <property type="component" value="Unassembled WGS sequence"/>
</dbReference>
<reference evidence="2" key="1">
    <citation type="submission" date="2021-10" db="EMBL/GenBank/DDBJ databases">
        <title>Collection of gut derived symbiotic bacterial strains cultured from healthy donors.</title>
        <authorList>
            <person name="Lin H."/>
            <person name="Littmann E."/>
            <person name="Kohout C."/>
            <person name="Pamer E.G."/>
        </authorList>
    </citation>
    <scope>NUCLEOTIDE SEQUENCE</scope>
    <source>
        <strain evidence="2">DFI.4.35</strain>
    </source>
</reference>
<protein>
    <submittedName>
        <fullName evidence="2">Epoxyqueuosine reductase</fullName>
    </submittedName>
</protein>
<accession>A0AB35HE19</accession>
<evidence type="ECO:0000256" key="1">
    <source>
        <dbReference type="ARBA" id="ARBA00022485"/>
    </source>
</evidence>
<dbReference type="PANTHER" id="PTHR30002">
    <property type="entry name" value="EPOXYQUEUOSINE REDUCTASE"/>
    <property type="match status" value="1"/>
</dbReference>
<keyword evidence="1" id="KW-0411">Iron-sulfur</keyword>
<dbReference type="PANTHER" id="PTHR30002:SF4">
    <property type="entry name" value="EPOXYQUEUOSINE REDUCTASE"/>
    <property type="match status" value="1"/>
</dbReference>
<dbReference type="InterPro" id="IPR004453">
    <property type="entry name" value="QueG"/>
</dbReference>
<keyword evidence="1" id="KW-0004">4Fe-4S</keyword>
<proteinExistence type="predicted"/>
<keyword evidence="1" id="KW-0408">Iron</keyword>
<organism evidence="2 3">
    <name type="scientific">Veillonella nakazawae</name>
    <dbReference type="NCBI Taxonomy" id="2682456"/>
    <lineage>
        <taxon>Bacteria</taxon>
        <taxon>Bacillati</taxon>
        <taxon>Bacillota</taxon>
        <taxon>Negativicutes</taxon>
        <taxon>Veillonellales</taxon>
        <taxon>Veillonellaceae</taxon>
        <taxon>Veillonella</taxon>
    </lineage>
</organism>